<comment type="caution">
    <text evidence="1">The sequence shown here is derived from an EMBL/GenBank/DDBJ whole genome shotgun (WGS) entry which is preliminary data.</text>
</comment>
<dbReference type="VEuPathDB" id="VectorBase:HLOH_052760"/>
<keyword evidence="2" id="KW-1185">Reference proteome</keyword>
<dbReference type="AlphaFoldDB" id="A0A9J6H4F0"/>
<gene>
    <name evidence="1" type="ORF">HPB48_017060</name>
</gene>
<dbReference type="EMBL" id="JABSTR010000011">
    <property type="protein sequence ID" value="KAH9381655.1"/>
    <property type="molecule type" value="Genomic_DNA"/>
</dbReference>
<organism evidence="1 2">
    <name type="scientific">Haemaphysalis longicornis</name>
    <name type="common">Bush tick</name>
    <dbReference type="NCBI Taxonomy" id="44386"/>
    <lineage>
        <taxon>Eukaryota</taxon>
        <taxon>Metazoa</taxon>
        <taxon>Ecdysozoa</taxon>
        <taxon>Arthropoda</taxon>
        <taxon>Chelicerata</taxon>
        <taxon>Arachnida</taxon>
        <taxon>Acari</taxon>
        <taxon>Parasitiformes</taxon>
        <taxon>Ixodida</taxon>
        <taxon>Ixodoidea</taxon>
        <taxon>Ixodidae</taxon>
        <taxon>Haemaphysalinae</taxon>
        <taxon>Haemaphysalis</taxon>
    </lineage>
</organism>
<protein>
    <submittedName>
        <fullName evidence="1">Uncharacterized protein</fullName>
    </submittedName>
</protein>
<reference evidence="1 2" key="1">
    <citation type="journal article" date="2020" name="Cell">
        <title>Large-Scale Comparative Analyses of Tick Genomes Elucidate Their Genetic Diversity and Vector Capacities.</title>
        <authorList>
            <consortium name="Tick Genome and Microbiome Consortium (TIGMIC)"/>
            <person name="Jia N."/>
            <person name="Wang J."/>
            <person name="Shi W."/>
            <person name="Du L."/>
            <person name="Sun Y."/>
            <person name="Zhan W."/>
            <person name="Jiang J.F."/>
            <person name="Wang Q."/>
            <person name="Zhang B."/>
            <person name="Ji P."/>
            <person name="Bell-Sakyi L."/>
            <person name="Cui X.M."/>
            <person name="Yuan T.T."/>
            <person name="Jiang B.G."/>
            <person name="Yang W.F."/>
            <person name="Lam T.T."/>
            <person name="Chang Q.C."/>
            <person name="Ding S.J."/>
            <person name="Wang X.J."/>
            <person name="Zhu J.G."/>
            <person name="Ruan X.D."/>
            <person name="Zhao L."/>
            <person name="Wei J.T."/>
            <person name="Ye R.Z."/>
            <person name="Que T.C."/>
            <person name="Du C.H."/>
            <person name="Zhou Y.H."/>
            <person name="Cheng J.X."/>
            <person name="Dai P.F."/>
            <person name="Guo W.B."/>
            <person name="Han X.H."/>
            <person name="Huang E.J."/>
            <person name="Li L.F."/>
            <person name="Wei W."/>
            <person name="Gao Y.C."/>
            <person name="Liu J.Z."/>
            <person name="Shao H.Z."/>
            <person name="Wang X."/>
            <person name="Wang C.C."/>
            <person name="Yang T.C."/>
            <person name="Huo Q.B."/>
            <person name="Li W."/>
            <person name="Chen H.Y."/>
            <person name="Chen S.E."/>
            <person name="Zhou L.G."/>
            <person name="Ni X.B."/>
            <person name="Tian J.H."/>
            <person name="Sheng Y."/>
            <person name="Liu T."/>
            <person name="Pan Y.S."/>
            <person name="Xia L.Y."/>
            <person name="Li J."/>
            <person name="Zhao F."/>
            <person name="Cao W.C."/>
        </authorList>
    </citation>
    <scope>NUCLEOTIDE SEQUENCE [LARGE SCALE GENOMIC DNA]</scope>
    <source>
        <strain evidence="1">HaeL-2018</strain>
    </source>
</reference>
<name>A0A9J6H4F0_HAELO</name>
<dbReference type="Proteomes" id="UP000821853">
    <property type="component" value="Chromosome 9"/>
</dbReference>
<accession>A0A9J6H4F0</accession>
<sequence>MVVGPHEPTLHSLSPGAMLLMTMFLELEPFSASPVNFDLVLDDGAASMDDFRALHRGSVAPGHELPLRQARPSGQASWQRRVRTVCQCIQGAGSQRTSSRTSSRAALC</sequence>
<proteinExistence type="predicted"/>
<evidence type="ECO:0000313" key="1">
    <source>
        <dbReference type="EMBL" id="KAH9381655.1"/>
    </source>
</evidence>
<evidence type="ECO:0000313" key="2">
    <source>
        <dbReference type="Proteomes" id="UP000821853"/>
    </source>
</evidence>